<evidence type="ECO:0000313" key="2">
    <source>
        <dbReference type="EMBL" id="RIJ49528.1"/>
    </source>
</evidence>
<dbReference type="EMBL" id="QWGR01000003">
    <property type="protein sequence ID" value="RIJ49528.1"/>
    <property type="molecule type" value="Genomic_DNA"/>
</dbReference>
<comment type="caution">
    <text evidence="2">The sequence shown here is derived from an EMBL/GenBank/DDBJ whole genome shotgun (WGS) entry which is preliminary data.</text>
</comment>
<accession>A0A399T123</accession>
<dbReference type="AlphaFoldDB" id="A0A399T123"/>
<keyword evidence="3" id="KW-1185">Reference proteome</keyword>
<feature type="domain" description="DUF6265" evidence="1">
    <location>
        <begin position="36"/>
        <end position="143"/>
    </location>
</feature>
<reference evidence="2 3" key="1">
    <citation type="submission" date="2018-08" db="EMBL/GenBank/DDBJ databases">
        <title>Pallidiluteibacterium maritimus gen. nov., sp. nov., isolated from coastal sediment.</title>
        <authorList>
            <person name="Zhou L.Y."/>
        </authorList>
    </citation>
    <scope>NUCLEOTIDE SEQUENCE [LARGE SCALE GENOMIC DNA]</scope>
    <source>
        <strain evidence="2 3">XSD2</strain>
    </source>
</reference>
<protein>
    <recommendedName>
        <fullName evidence="1">DUF6265 domain-containing protein</fullName>
    </recommendedName>
</protein>
<dbReference type="InterPro" id="IPR046232">
    <property type="entry name" value="DUF6265"/>
</dbReference>
<sequence length="167" mass="19205">MAAFFSLTLVSQEKFENTLTYNDEAGSPEATLECLDFVAGHWQGKAFGGIVEEVWTPPLGGSMMCAFKLVVDSQVQFYELCTLSEENKTLILRLKHFRGDLKGWEEKDETVDFRLVKVEPGKVYFDGFTFEKVSHDEINLYVVLEEKGEKEEMRFNYHRFKGGTSLY</sequence>
<dbReference type="Proteomes" id="UP000265926">
    <property type="component" value="Unassembled WGS sequence"/>
</dbReference>
<evidence type="ECO:0000259" key="1">
    <source>
        <dbReference type="Pfam" id="PF19780"/>
    </source>
</evidence>
<name>A0A399T123_9BACT</name>
<dbReference type="OrthoDB" id="7567258at2"/>
<evidence type="ECO:0000313" key="3">
    <source>
        <dbReference type="Proteomes" id="UP000265926"/>
    </source>
</evidence>
<organism evidence="2 3">
    <name type="scientific">Maribellus luteus</name>
    <dbReference type="NCBI Taxonomy" id="2305463"/>
    <lineage>
        <taxon>Bacteria</taxon>
        <taxon>Pseudomonadati</taxon>
        <taxon>Bacteroidota</taxon>
        <taxon>Bacteroidia</taxon>
        <taxon>Marinilabiliales</taxon>
        <taxon>Prolixibacteraceae</taxon>
        <taxon>Maribellus</taxon>
    </lineage>
</organism>
<gene>
    <name evidence="2" type="ORF">D1614_05965</name>
</gene>
<dbReference type="Pfam" id="PF19780">
    <property type="entry name" value="DUF6265"/>
    <property type="match status" value="1"/>
</dbReference>
<proteinExistence type="predicted"/>